<evidence type="ECO:0000313" key="7">
    <source>
        <dbReference type="EMBL" id="SJZ69693.1"/>
    </source>
</evidence>
<sequence>MEKKEFYSFYRNIPKAEIHIHIEAVISKESIKKLYLKKNGTEFSDSSLEELFSYSDLNGFITAFLQVQDLFTEVSDFDLVFEDLKNYLLRNGIIHCEAFFAPSAFIKKGFSYKEMTKNFAKNIKKIKDETGITVWLSGDVSRTFGLENAENNFKMFSENPFEGFIGIGLGGAESKGPSRDFGPVFEKALAAGYHAVAHAGEDQGPQSIWDALKICHAQRIGHGISAIQDEKLMDFCAEKQIPFEVAPTSNVFTKKFVKSLSEHPFRAFFDRGMLVTLNTDDPLFFGVELLDEYWNAYSQMNFSHEELKQVILNSFKASFLSQIEKEKAISEVEKAWKNKK</sequence>
<dbReference type="PANTHER" id="PTHR43114:SF6">
    <property type="entry name" value="ADENINE DEAMINASE"/>
    <property type="match status" value="1"/>
</dbReference>
<proteinExistence type="inferred from homology"/>
<dbReference type="OrthoDB" id="9779574at2"/>
<dbReference type="GeneID" id="303367228"/>
<name>A0A1T4MRV6_9SPIR</name>
<evidence type="ECO:0000256" key="3">
    <source>
        <dbReference type="ARBA" id="ARBA00022723"/>
    </source>
</evidence>
<keyword evidence="4" id="KW-0378">Hydrolase</keyword>
<evidence type="ECO:0000313" key="8">
    <source>
        <dbReference type="Proteomes" id="UP000190395"/>
    </source>
</evidence>
<organism evidence="7 8">
    <name type="scientific">Treponema berlinense</name>
    <dbReference type="NCBI Taxonomy" id="225004"/>
    <lineage>
        <taxon>Bacteria</taxon>
        <taxon>Pseudomonadati</taxon>
        <taxon>Spirochaetota</taxon>
        <taxon>Spirochaetia</taxon>
        <taxon>Spirochaetales</taxon>
        <taxon>Treponemataceae</taxon>
        <taxon>Treponema</taxon>
    </lineage>
</organism>
<dbReference type="InterPro" id="IPR001365">
    <property type="entry name" value="A_deaminase_dom"/>
</dbReference>
<gene>
    <name evidence="7" type="ORF">SAMN02745152_00975</name>
</gene>
<feature type="domain" description="Adenosine deaminase" evidence="6">
    <location>
        <begin position="14"/>
        <end position="334"/>
    </location>
</feature>
<dbReference type="Proteomes" id="UP000190395">
    <property type="component" value="Unassembled WGS sequence"/>
</dbReference>
<dbReference type="STRING" id="225004.SAMN02745152_00975"/>
<comment type="cofactor">
    <cofactor evidence="1">
        <name>Zn(2+)</name>
        <dbReference type="ChEBI" id="CHEBI:29105"/>
    </cofactor>
</comment>
<dbReference type="PANTHER" id="PTHR43114">
    <property type="entry name" value="ADENINE DEAMINASE"/>
    <property type="match status" value="1"/>
</dbReference>
<evidence type="ECO:0000256" key="4">
    <source>
        <dbReference type="ARBA" id="ARBA00022801"/>
    </source>
</evidence>
<evidence type="ECO:0000256" key="2">
    <source>
        <dbReference type="ARBA" id="ARBA00006676"/>
    </source>
</evidence>
<dbReference type="InterPro" id="IPR032466">
    <property type="entry name" value="Metal_Hydrolase"/>
</dbReference>
<dbReference type="RefSeq" id="WP_078930720.1">
    <property type="nucleotide sequence ID" value="NZ_FUXC01000004.1"/>
</dbReference>
<dbReference type="GO" id="GO:0016814">
    <property type="term" value="F:hydrolase activity, acting on carbon-nitrogen (but not peptide) bonds, in cyclic amidines"/>
    <property type="evidence" value="ECO:0007669"/>
    <property type="project" value="UniProtKB-ARBA"/>
</dbReference>
<evidence type="ECO:0000256" key="1">
    <source>
        <dbReference type="ARBA" id="ARBA00001947"/>
    </source>
</evidence>
<keyword evidence="8" id="KW-1185">Reference proteome</keyword>
<dbReference type="GO" id="GO:0046872">
    <property type="term" value="F:metal ion binding"/>
    <property type="evidence" value="ECO:0007669"/>
    <property type="project" value="UniProtKB-KW"/>
</dbReference>
<comment type="similarity">
    <text evidence="2">Belongs to the metallo-dependent hydrolases superfamily. Adenosine and AMP deaminases family.</text>
</comment>
<protein>
    <submittedName>
        <fullName evidence="7">Adenosine deaminase</fullName>
    </submittedName>
</protein>
<dbReference type="EMBL" id="FUXC01000004">
    <property type="protein sequence ID" value="SJZ69693.1"/>
    <property type="molecule type" value="Genomic_DNA"/>
</dbReference>
<dbReference type="Pfam" id="PF00962">
    <property type="entry name" value="A_deaminase"/>
    <property type="match status" value="1"/>
</dbReference>
<dbReference type="AlphaFoldDB" id="A0A1T4MRV6"/>
<dbReference type="InterPro" id="IPR006330">
    <property type="entry name" value="Ado/ade_deaminase"/>
</dbReference>
<reference evidence="7 8" key="1">
    <citation type="submission" date="2017-02" db="EMBL/GenBank/DDBJ databases">
        <authorList>
            <person name="Peterson S.W."/>
        </authorList>
    </citation>
    <scope>NUCLEOTIDE SEQUENCE [LARGE SCALE GENOMIC DNA]</scope>
    <source>
        <strain evidence="7 8">ATCC BAA-909</strain>
    </source>
</reference>
<evidence type="ECO:0000256" key="5">
    <source>
        <dbReference type="ARBA" id="ARBA00022833"/>
    </source>
</evidence>
<keyword evidence="5" id="KW-0862">Zinc</keyword>
<dbReference type="Gene3D" id="3.20.20.140">
    <property type="entry name" value="Metal-dependent hydrolases"/>
    <property type="match status" value="1"/>
</dbReference>
<accession>A0A1T4MRV6</accession>
<keyword evidence="3" id="KW-0479">Metal-binding</keyword>
<evidence type="ECO:0000259" key="6">
    <source>
        <dbReference type="Pfam" id="PF00962"/>
    </source>
</evidence>
<dbReference type="GO" id="GO:0019239">
    <property type="term" value="F:deaminase activity"/>
    <property type="evidence" value="ECO:0007669"/>
    <property type="project" value="InterPro"/>
</dbReference>
<dbReference type="SUPFAM" id="SSF51556">
    <property type="entry name" value="Metallo-dependent hydrolases"/>
    <property type="match status" value="1"/>
</dbReference>
<dbReference type="NCBIfam" id="TIGR01430">
    <property type="entry name" value="aden_deam"/>
    <property type="match status" value="1"/>
</dbReference>